<dbReference type="Pfam" id="PF03798">
    <property type="entry name" value="TRAM_LAG1_CLN8"/>
    <property type="match status" value="1"/>
</dbReference>
<feature type="domain" description="TLC" evidence="7">
    <location>
        <begin position="59"/>
        <end position="271"/>
    </location>
</feature>
<evidence type="ECO:0000256" key="5">
    <source>
        <dbReference type="PROSITE-ProRule" id="PRU00205"/>
    </source>
</evidence>
<evidence type="ECO:0000256" key="4">
    <source>
        <dbReference type="ARBA" id="ARBA00023136"/>
    </source>
</evidence>
<dbReference type="Proteomes" id="UP000663831">
    <property type="component" value="Unassembled WGS sequence"/>
</dbReference>
<gene>
    <name evidence="8" type="ORF">RDB_LOCUS143165</name>
</gene>
<sequence length="395" mass="44323">MHTLDELGNVIGKQLGLPHLPGHFQTIVYSFGIFTVVYLVSALTSPFVAPKTYPKLSQRTKHSWNVHTVSMVHAVVIGPMAAHRLLTLPEVGSFEKAFGWNESMGLLHGIAVGFVWDTIESVLAQVEVGFIIHGLACTLIFGLSYVSDLVSMFGGLRMNLRSTAAIHGFLRPVRSRLGNFHSVSKQYLDKLQMTGGLLQAVNGIILLGVFFAVRVCYGLYMSFVFFQTLLDVYRSIPIGITLTYGLGNIALNVLNLFWFTKMIAALRKRFGKAGQGNKVSNGNSRIANKIIPIIDVDNLYHIDPRITKHWWSYISSDTTTHHPNQMNPTKKSSKAPPRLYPLLTFEELPKWLQSNSFIQKGYRRPQNSWSGCVRSSYQYLHNETGNLDSYPHTYT</sequence>
<reference evidence="8" key="1">
    <citation type="submission" date="2021-01" db="EMBL/GenBank/DDBJ databases">
        <authorList>
            <person name="Kaushik A."/>
        </authorList>
    </citation>
    <scope>NUCLEOTIDE SEQUENCE</scope>
    <source>
        <strain evidence="8">AG3-1AP</strain>
    </source>
</reference>
<feature type="transmembrane region" description="Helical" evidence="6">
    <location>
        <begin position="130"/>
        <end position="153"/>
    </location>
</feature>
<feature type="transmembrane region" description="Helical" evidence="6">
    <location>
        <begin position="238"/>
        <end position="259"/>
    </location>
</feature>
<keyword evidence="4 5" id="KW-0472">Membrane</keyword>
<dbReference type="GO" id="GO:0055088">
    <property type="term" value="P:lipid homeostasis"/>
    <property type="evidence" value="ECO:0007669"/>
    <property type="project" value="TreeGrafter"/>
</dbReference>
<evidence type="ECO:0000259" key="7">
    <source>
        <dbReference type="PROSITE" id="PS50922"/>
    </source>
</evidence>
<comment type="caution">
    <text evidence="8">The sequence shown here is derived from an EMBL/GenBank/DDBJ whole genome shotgun (WGS) entry which is preliminary data.</text>
</comment>
<proteinExistence type="predicted"/>
<dbReference type="InterPro" id="IPR006634">
    <property type="entry name" value="TLC-dom"/>
</dbReference>
<comment type="subcellular location">
    <subcellularLocation>
        <location evidence="1">Membrane</location>
        <topology evidence="1">Multi-pass membrane protein</topology>
    </subcellularLocation>
</comment>
<protein>
    <recommendedName>
        <fullName evidence="7">TLC domain-containing protein</fullName>
    </recommendedName>
</protein>
<dbReference type="AlphaFoldDB" id="A0A8H3DGF2"/>
<dbReference type="OrthoDB" id="421327at2759"/>
<evidence type="ECO:0000256" key="3">
    <source>
        <dbReference type="ARBA" id="ARBA00022989"/>
    </source>
</evidence>
<dbReference type="SMART" id="SM00724">
    <property type="entry name" value="TLC"/>
    <property type="match status" value="1"/>
</dbReference>
<dbReference type="PROSITE" id="PS50922">
    <property type="entry name" value="TLC"/>
    <property type="match status" value="1"/>
</dbReference>
<dbReference type="EMBL" id="CAJMWV010006290">
    <property type="protein sequence ID" value="CAE6520162.1"/>
    <property type="molecule type" value="Genomic_DNA"/>
</dbReference>
<name>A0A8H3DGF2_9AGAM</name>
<dbReference type="PANTHER" id="PTHR13439">
    <property type="entry name" value="CT120 PROTEIN"/>
    <property type="match status" value="1"/>
</dbReference>
<feature type="transmembrane region" description="Helical" evidence="6">
    <location>
        <begin position="200"/>
        <end position="226"/>
    </location>
</feature>
<dbReference type="PANTHER" id="PTHR13439:SF0">
    <property type="entry name" value="TOPOISOMERASE I DAMAGE AFFECTED PROTEIN 4"/>
    <property type="match status" value="1"/>
</dbReference>
<evidence type="ECO:0000313" key="9">
    <source>
        <dbReference type="Proteomes" id="UP000663831"/>
    </source>
</evidence>
<dbReference type="GO" id="GO:0016020">
    <property type="term" value="C:membrane"/>
    <property type="evidence" value="ECO:0007669"/>
    <property type="project" value="UniProtKB-SubCell"/>
</dbReference>
<evidence type="ECO:0000256" key="1">
    <source>
        <dbReference type="ARBA" id="ARBA00004141"/>
    </source>
</evidence>
<organism evidence="8 9">
    <name type="scientific">Rhizoctonia solani</name>
    <dbReference type="NCBI Taxonomy" id="456999"/>
    <lineage>
        <taxon>Eukaryota</taxon>
        <taxon>Fungi</taxon>
        <taxon>Dikarya</taxon>
        <taxon>Basidiomycota</taxon>
        <taxon>Agaricomycotina</taxon>
        <taxon>Agaricomycetes</taxon>
        <taxon>Cantharellales</taxon>
        <taxon>Ceratobasidiaceae</taxon>
        <taxon>Rhizoctonia</taxon>
    </lineage>
</organism>
<evidence type="ECO:0000256" key="2">
    <source>
        <dbReference type="ARBA" id="ARBA00022692"/>
    </source>
</evidence>
<accession>A0A8H3DGF2</accession>
<feature type="transmembrane region" description="Helical" evidence="6">
    <location>
        <begin position="27"/>
        <end position="49"/>
    </location>
</feature>
<dbReference type="GO" id="GO:0005783">
    <property type="term" value="C:endoplasmic reticulum"/>
    <property type="evidence" value="ECO:0007669"/>
    <property type="project" value="TreeGrafter"/>
</dbReference>
<evidence type="ECO:0000256" key="6">
    <source>
        <dbReference type="SAM" id="Phobius"/>
    </source>
</evidence>
<evidence type="ECO:0000313" key="8">
    <source>
        <dbReference type="EMBL" id="CAE6520162.1"/>
    </source>
</evidence>
<keyword evidence="2 5" id="KW-0812">Transmembrane</keyword>
<keyword evidence="3 6" id="KW-1133">Transmembrane helix</keyword>
<dbReference type="InterPro" id="IPR050846">
    <property type="entry name" value="TLCD"/>
</dbReference>